<dbReference type="PRINTS" id="PR00996">
    <property type="entry name" value="CHERMTFRASE"/>
</dbReference>
<dbReference type="SUPFAM" id="SSF47757">
    <property type="entry name" value="Chemotaxis receptor methyltransferase CheR, N-terminal domain"/>
    <property type="match status" value="1"/>
</dbReference>
<dbReference type="InterPro" id="IPR029063">
    <property type="entry name" value="SAM-dependent_MTases_sf"/>
</dbReference>
<dbReference type="PANTHER" id="PTHR24422">
    <property type="entry name" value="CHEMOTAXIS PROTEIN METHYLTRANSFERASE"/>
    <property type="match status" value="1"/>
</dbReference>
<comment type="catalytic activity">
    <reaction evidence="1">
        <text>L-glutamyl-[protein] + S-adenosyl-L-methionine = [protein]-L-glutamate 5-O-methyl ester + S-adenosyl-L-homocysteine</text>
        <dbReference type="Rhea" id="RHEA:24452"/>
        <dbReference type="Rhea" id="RHEA-COMP:10208"/>
        <dbReference type="Rhea" id="RHEA-COMP:10311"/>
        <dbReference type="ChEBI" id="CHEBI:29973"/>
        <dbReference type="ChEBI" id="CHEBI:57856"/>
        <dbReference type="ChEBI" id="CHEBI:59789"/>
        <dbReference type="ChEBI" id="CHEBI:82795"/>
        <dbReference type="EC" id="2.1.1.80"/>
    </reaction>
</comment>
<dbReference type="InterPro" id="IPR036804">
    <property type="entry name" value="CheR_N_sf"/>
</dbReference>
<dbReference type="Gene3D" id="1.10.155.10">
    <property type="entry name" value="Chemotaxis receptor methyltransferase CheR, N-terminal domain"/>
    <property type="match status" value="1"/>
</dbReference>
<accession>A0A1W1WYJ3</accession>
<dbReference type="PROSITE" id="PS50123">
    <property type="entry name" value="CHER"/>
    <property type="match status" value="1"/>
</dbReference>
<dbReference type="Pfam" id="PF01739">
    <property type="entry name" value="CheR"/>
    <property type="match status" value="1"/>
</dbReference>
<dbReference type="Proteomes" id="UP000192783">
    <property type="component" value="Unassembled WGS sequence"/>
</dbReference>
<dbReference type="STRING" id="1121390.SAMN02746041_00138"/>
<evidence type="ECO:0000256" key="4">
    <source>
        <dbReference type="ARBA" id="ARBA00022679"/>
    </source>
</evidence>
<evidence type="ECO:0000313" key="8">
    <source>
        <dbReference type="Proteomes" id="UP000192783"/>
    </source>
</evidence>
<dbReference type="OrthoDB" id="9786165at2"/>
<dbReference type="AlphaFoldDB" id="A0A1W1WYJ3"/>
<name>A0A1W1WYJ3_9BACT</name>
<proteinExistence type="predicted"/>
<dbReference type="EMBL" id="FWXF01000001">
    <property type="protein sequence ID" value="SMC16677.1"/>
    <property type="molecule type" value="Genomic_DNA"/>
</dbReference>
<sequence>MNPHCVRLLTLLRERRGVDFSAYRPAAFERRCRSRADALGLSSLSDYAAYVEAHCQEVDALLDALTVKVTSFFRDPWVFELLAHRILPGVIAEKGRREERLFRAWSAGCATGEEAYSIAMTVMEQGAGEVLVLGTDLDAKALEVARRGYYGESSLSNVRLGFLRAYFQAEGDGYRVTERVRRRVTFAVDDLRGGKRRVPSEAVFAGFDLVSCRNVLIYYEKEAQEAIVSRLHQAIGPGGLLVLGEVERLPAAFSRDFLPLISWCPIYRRNH</sequence>
<dbReference type="EC" id="2.1.1.80" evidence="2"/>
<evidence type="ECO:0000259" key="6">
    <source>
        <dbReference type="PROSITE" id="PS50123"/>
    </source>
</evidence>
<evidence type="ECO:0000256" key="2">
    <source>
        <dbReference type="ARBA" id="ARBA00012534"/>
    </source>
</evidence>
<dbReference type="InterPro" id="IPR050903">
    <property type="entry name" value="Bact_Chemotaxis_MeTrfase"/>
</dbReference>
<dbReference type="InterPro" id="IPR022641">
    <property type="entry name" value="CheR_N"/>
</dbReference>
<evidence type="ECO:0000256" key="1">
    <source>
        <dbReference type="ARBA" id="ARBA00001541"/>
    </source>
</evidence>
<evidence type="ECO:0000256" key="3">
    <source>
        <dbReference type="ARBA" id="ARBA00022603"/>
    </source>
</evidence>
<dbReference type="InterPro" id="IPR022642">
    <property type="entry name" value="CheR_C"/>
</dbReference>
<organism evidence="7 8">
    <name type="scientific">Desulfacinum hydrothermale DSM 13146</name>
    <dbReference type="NCBI Taxonomy" id="1121390"/>
    <lineage>
        <taxon>Bacteria</taxon>
        <taxon>Pseudomonadati</taxon>
        <taxon>Thermodesulfobacteriota</taxon>
        <taxon>Syntrophobacteria</taxon>
        <taxon>Syntrophobacterales</taxon>
        <taxon>Syntrophobacteraceae</taxon>
        <taxon>Desulfacinum</taxon>
    </lineage>
</organism>
<dbReference type="GO" id="GO:0032259">
    <property type="term" value="P:methylation"/>
    <property type="evidence" value="ECO:0007669"/>
    <property type="project" value="UniProtKB-KW"/>
</dbReference>
<keyword evidence="8" id="KW-1185">Reference proteome</keyword>
<dbReference type="PANTHER" id="PTHR24422:SF10">
    <property type="entry name" value="CHEMOTAXIS PROTEIN METHYLTRANSFERASE 2"/>
    <property type="match status" value="1"/>
</dbReference>
<dbReference type="InterPro" id="IPR000780">
    <property type="entry name" value="CheR_MeTrfase"/>
</dbReference>
<dbReference type="Gene3D" id="3.40.50.150">
    <property type="entry name" value="Vaccinia Virus protein VP39"/>
    <property type="match status" value="1"/>
</dbReference>
<feature type="domain" description="CheR-type methyltransferase" evidence="6">
    <location>
        <begin position="1"/>
        <end position="257"/>
    </location>
</feature>
<dbReference type="Pfam" id="PF03705">
    <property type="entry name" value="CheR_N"/>
    <property type="match status" value="1"/>
</dbReference>
<gene>
    <name evidence="7" type="ORF">SAMN02746041_00138</name>
</gene>
<reference evidence="7 8" key="1">
    <citation type="submission" date="2017-04" db="EMBL/GenBank/DDBJ databases">
        <authorList>
            <person name="Afonso C.L."/>
            <person name="Miller P.J."/>
            <person name="Scott M.A."/>
            <person name="Spackman E."/>
            <person name="Goraichik I."/>
            <person name="Dimitrov K.M."/>
            <person name="Suarez D.L."/>
            <person name="Swayne D.E."/>
        </authorList>
    </citation>
    <scope>NUCLEOTIDE SEQUENCE [LARGE SCALE GENOMIC DNA]</scope>
    <source>
        <strain evidence="7 8">DSM 13146</strain>
    </source>
</reference>
<evidence type="ECO:0000313" key="7">
    <source>
        <dbReference type="EMBL" id="SMC16677.1"/>
    </source>
</evidence>
<keyword evidence="4 7" id="KW-0808">Transferase</keyword>
<evidence type="ECO:0000256" key="5">
    <source>
        <dbReference type="ARBA" id="ARBA00022691"/>
    </source>
</evidence>
<dbReference type="SUPFAM" id="SSF53335">
    <property type="entry name" value="S-adenosyl-L-methionine-dependent methyltransferases"/>
    <property type="match status" value="1"/>
</dbReference>
<protein>
    <recommendedName>
        <fullName evidence="2">protein-glutamate O-methyltransferase</fullName>
        <ecNumber evidence="2">2.1.1.80</ecNumber>
    </recommendedName>
</protein>
<keyword evidence="5" id="KW-0949">S-adenosyl-L-methionine</keyword>
<dbReference type="GO" id="GO:0008983">
    <property type="term" value="F:protein-glutamate O-methyltransferase activity"/>
    <property type="evidence" value="ECO:0007669"/>
    <property type="project" value="UniProtKB-EC"/>
</dbReference>
<dbReference type="RefSeq" id="WP_084055621.1">
    <property type="nucleotide sequence ID" value="NZ_FWXF01000001.1"/>
</dbReference>
<keyword evidence="3 7" id="KW-0489">Methyltransferase</keyword>
<dbReference type="SMART" id="SM00138">
    <property type="entry name" value="MeTrc"/>
    <property type="match status" value="1"/>
</dbReference>